<reference evidence="1 2" key="1">
    <citation type="submission" date="2018-06" db="EMBL/GenBank/DDBJ databases">
        <title>Genome sequencing of Oceanotoga sp. sy52.</title>
        <authorList>
            <person name="Mori K."/>
        </authorList>
    </citation>
    <scope>NUCLEOTIDE SEQUENCE [LARGE SCALE GENOMIC DNA]</scope>
    <source>
        <strain evidence="2">sy52</strain>
    </source>
</reference>
<protein>
    <submittedName>
        <fullName evidence="1">Uncharacterized protein</fullName>
    </submittedName>
</protein>
<dbReference type="Proteomes" id="UP000516361">
    <property type="component" value="Chromosome"/>
</dbReference>
<accession>A0A7G1G9H4</accession>
<dbReference type="EMBL" id="AP018712">
    <property type="protein sequence ID" value="BBE30702.1"/>
    <property type="molecule type" value="Genomic_DNA"/>
</dbReference>
<dbReference type="RefSeq" id="WP_190615773.1">
    <property type="nucleotide sequence ID" value="NZ_AP018712.1"/>
</dbReference>
<proteinExistence type="predicted"/>
<dbReference type="InParanoid" id="A0A7G1G9H4"/>
<dbReference type="KEGG" id="ocy:OSSY52_08430"/>
<evidence type="ECO:0000313" key="2">
    <source>
        <dbReference type="Proteomes" id="UP000516361"/>
    </source>
</evidence>
<evidence type="ECO:0000313" key="1">
    <source>
        <dbReference type="EMBL" id="BBE30702.1"/>
    </source>
</evidence>
<gene>
    <name evidence="1" type="ORF">OSSY52_08430</name>
</gene>
<dbReference type="AlphaFoldDB" id="A0A7G1G9H4"/>
<organism evidence="1 2">
    <name type="scientific">Tepiditoga spiralis</name>
    <dbReference type="NCBI Taxonomy" id="2108365"/>
    <lineage>
        <taxon>Bacteria</taxon>
        <taxon>Thermotogati</taxon>
        <taxon>Thermotogota</taxon>
        <taxon>Thermotogae</taxon>
        <taxon>Petrotogales</taxon>
        <taxon>Petrotogaceae</taxon>
        <taxon>Tepiditoga</taxon>
    </lineage>
</organism>
<name>A0A7G1G9H4_9BACT</name>
<keyword evidence="2" id="KW-1185">Reference proteome</keyword>
<sequence>MKKNFILFTLFIVSLYSTIYSEFFIINNTIIKGKILYANEFQCQIEVNGQVKKFPTNLVSNIGNNINDLLKNGILLKNNIKIYGNYSIFEVKKDIITFKSTDSVLNININDLISYSNSKNNENIIYIKKSVINYNKLNLNIEKGIISTNFGSISMDFNDLTKFEIGKYLISAEGLLYFLNSLKKEKNKFISSELNFTFDKIYSIINLKENKQIYEKENPYLVFKLPYNLKIENIIYSENSMYILGKDNLYIYDIHGFIKKIINVKYNTSIRIIDSHLIIFSDKKISFYDKKTLKLEKSLSLNFDKYINKIIEPLSNDTYLFGTLIDKNLFLYNFKKNNITFLNLNYIPHKIINNKDEKILLELNKIIFLNNNLEKIREINKEASLKNKIVFQNNKLYYFYTKINCYNKEKLLYSFDPKIDYRRNFLDNKDNLYLISKNTIKKFYFGKELWKKTFKEYIVDSFSTTNGIYVLFKNKYIVLNNTGKIIKTEYLKYKIDKFYGIIKDFIIYKQNNSLIFVKTNFLLNSWSIDNHYINKFHNAK</sequence>